<dbReference type="InterPro" id="IPR032126">
    <property type="entry name" value="LydA_holin"/>
</dbReference>
<name>A0A6M3YN57_9CAUD</name>
<feature type="transmembrane region" description="Helical" evidence="1">
    <location>
        <begin position="47"/>
        <end position="67"/>
    </location>
</feature>
<accession>A0A6M3YN57</accession>
<dbReference type="Proteomes" id="UP000503037">
    <property type="component" value="Segment"/>
</dbReference>
<dbReference type="EMBL" id="MT345684">
    <property type="protein sequence ID" value="QJI53339.1"/>
    <property type="molecule type" value="Genomic_DNA"/>
</dbReference>
<proteinExistence type="predicted"/>
<keyword evidence="1" id="KW-1133">Transmembrane helix</keyword>
<protein>
    <submittedName>
        <fullName evidence="2">Holin</fullName>
    </submittedName>
</protein>
<dbReference type="Pfam" id="PF16083">
    <property type="entry name" value="Phage_holin_3_3"/>
    <property type="match status" value="1"/>
</dbReference>
<feature type="transmembrane region" description="Helical" evidence="1">
    <location>
        <begin position="73"/>
        <end position="94"/>
    </location>
</feature>
<keyword evidence="1" id="KW-0812">Transmembrane</keyword>
<keyword evidence="3" id="KW-1185">Reference proteome</keyword>
<reference evidence="3" key="1">
    <citation type="submission" date="2020-04" db="EMBL/GenBank/DDBJ databases">
        <authorList>
            <person name="Ma R."/>
            <person name="Lai J."/>
            <person name="Yang Y."/>
            <person name="Jiao N."/>
            <person name="Zhang R."/>
        </authorList>
    </citation>
    <scope>NUCLEOTIDE SEQUENCE [LARGE SCALE GENOMIC DNA]</scope>
</reference>
<evidence type="ECO:0000256" key="1">
    <source>
        <dbReference type="SAM" id="Phobius"/>
    </source>
</evidence>
<gene>
    <name evidence="2" type="ORF">vBAcoSR7M_17</name>
</gene>
<organism evidence="2 3">
    <name type="scientific">Alteromonas phage vB_AcoS-R7M</name>
    <dbReference type="NCBI Taxonomy" id="2729541"/>
    <lineage>
        <taxon>Viruses</taxon>
        <taxon>Duplodnaviria</taxon>
        <taxon>Heunggongvirae</taxon>
        <taxon>Uroviricota</taxon>
        <taxon>Caudoviricetes</taxon>
        <taxon>Queuovirinae</taxon>
        <taxon>Amoyvirus</taxon>
        <taxon>Amoyvirus R7M</taxon>
    </lineage>
</organism>
<evidence type="ECO:0000313" key="3">
    <source>
        <dbReference type="Proteomes" id="UP000503037"/>
    </source>
</evidence>
<keyword evidence="1" id="KW-0472">Membrane</keyword>
<feature type="transmembrane region" description="Helical" evidence="1">
    <location>
        <begin position="16"/>
        <end position="35"/>
    </location>
</feature>
<sequence length="122" mass="13570">MNEPNDLLTKAATSSFAWLFLIGLAIWGGTVNYLTRIKQGKVKSFSFAELVGEWTISGFTGVLTFYICSEMELSWNMIAFFTGISGHLGGRALFIFESYFKAKIPIGGNLPEPRDDNKDDTQ</sequence>
<evidence type="ECO:0000313" key="2">
    <source>
        <dbReference type="EMBL" id="QJI53339.1"/>
    </source>
</evidence>